<dbReference type="InterPro" id="IPR013809">
    <property type="entry name" value="ENTH"/>
</dbReference>
<keyword evidence="6" id="KW-0472">Membrane</keyword>
<dbReference type="Gene3D" id="1.25.40.90">
    <property type="match status" value="1"/>
</dbReference>
<keyword evidence="5" id="KW-0333">Golgi apparatus</keyword>
<sequence length="375" mass="41620">MRRPLSHMGRRRKLRELMGAIKDKASQSKAAILCKLNTNTLSSSSSLHLTLLRATTHDPFTPPNPKSLAALLSFGLSSRATASSAVESLMDRLQTTHDSAVALKCLLAVHHVIKYGSFILQDQLSVYPAGGGRNYLNLSNFRDDSTPVAWELSSWVRWYAQYIENLLLTSRLLGFFVGSNSCIVEKDKEEERVSALLNANLVRETESLVSLLEGICKRPESLGLGENRLVIEVLGLVGEDQISAMNEISVRVNEFDERLNCLSFGDSIELLGALKRSEDCEGRLLAVPNVKNDLVEGFWGLIREMKTKVGKEKDSNNKLMATMRVERESFSESARFGDLVLRPSDSVRFSSGRLAVNAFHLSTIQSCVLDEITQL</sequence>
<evidence type="ECO:0000256" key="7">
    <source>
        <dbReference type="ARBA" id="ARBA00023176"/>
    </source>
</evidence>
<evidence type="ECO:0000256" key="5">
    <source>
        <dbReference type="ARBA" id="ARBA00023034"/>
    </source>
</evidence>
<keyword evidence="4" id="KW-0254">Endocytosis</keyword>
<organism evidence="10 11">
    <name type="scientific">Prunus mume</name>
    <name type="common">Japanese apricot</name>
    <name type="synonym">Armeniaca mume</name>
    <dbReference type="NCBI Taxonomy" id="102107"/>
    <lineage>
        <taxon>Eukaryota</taxon>
        <taxon>Viridiplantae</taxon>
        <taxon>Streptophyta</taxon>
        <taxon>Embryophyta</taxon>
        <taxon>Tracheophyta</taxon>
        <taxon>Spermatophyta</taxon>
        <taxon>Magnoliopsida</taxon>
        <taxon>eudicotyledons</taxon>
        <taxon>Gunneridae</taxon>
        <taxon>Pentapetalae</taxon>
        <taxon>rosids</taxon>
        <taxon>fabids</taxon>
        <taxon>Rosales</taxon>
        <taxon>Rosaceae</taxon>
        <taxon>Amygdaloideae</taxon>
        <taxon>Amygdaleae</taxon>
        <taxon>Prunus</taxon>
    </lineage>
</organism>
<dbReference type="PROSITE" id="PS50942">
    <property type="entry name" value="ENTH"/>
    <property type="match status" value="1"/>
</dbReference>
<evidence type="ECO:0000256" key="3">
    <source>
        <dbReference type="ARBA" id="ARBA00004600"/>
    </source>
</evidence>
<dbReference type="Pfam" id="PF07651">
    <property type="entry name" value="ANTH"/>
    <property type="match status" value="1"/>
</dbReference>
<evidence type="ECO:0000259" key="9">
    <source>
        <dbReference type="PROSITE" id="PS50942"/>
    </source>
</evidence>
<evidence type="ECO:0000256" key="8">
    <source>
        <dbReference type="ARBA" id="ARBA00023329"/>
    </source>
</evidence>
<dbReference type="InterPro" id="IPR008942">
    <property type="entry name" value="ENTH_VHS"/>
</dbReference>
<dbReference type="Proteomes" id="UP000694861">
    <property type="component" value="Linkage group LG1"/>
</dbReference>
<evidence type="ECO:0000256" key="6">
    <source>
        <dbReference type="ARBA" id="ARBA00023136"/>
    </source>
</evidence>
<comment type="subcellular location">
    <subcellularLocation>
        <location evidence="1">Cytoplasmic vesicle</location>
        <location evidence="1">Clathrin-coated vesicle</location>
    </subcellularLocation>
    <subcellularLocation>
        <location evidence="2">Golgi apparatus</location>
    </subcellularLocation>
    <subcellularLocation>
        <location evidence="3">Membrane</location>
        <location evidence="3">Clathrin-coated pit</location>
    </subcellularLocation>
</comment>
<reference evidence="10" key="1">
    <citation type="journal article" date="2012" name="Nat. Commun.">
        <title>The genome of Prunus mume.</title>
        <authorList>
            <person name="Zhang Q."/>
            <person name="Chen W."/>
            <person name="Sun L."/>
            <person name="Zhao F."/>
            <person name="Huang B."/>
            <person name="Yang W."/>
            <person name="Tao Y."/>
            <person name="Wang J."/>
            <person name="Yuan Z."/>
            <person name="Fan G."/>
            <person name="Xing Z."/>
            <person name="Han C."/>
            <person name="Pan H."/>
            <person name="Zhong X."/>
            <person name="Shi W."/>
            <person name="Liang X."/>
            <person name="Du D."/>
            <person name="Sun F."/>
            <person name="Xu Z."/>
            <person name="Hao R."/>
            <person name="Lv T."/>
            <person name="Lv Y."/>
            <person name="Zheng Z."/>
            <person name="Sun M."/>
            <person name="Luo L."/>
            <person name="Cai M."/>
            <person name="Gao Y."/>
            <person name="Wang J."/>
            <person name="Yin Y."/>
            <person name="Xu X."/>
            <person name="Cheng T."/>
            <person name="Wang J."/>
        </authorList>
    </citation>
    <scope>NUCLEOTIDE SEQUENCE [LARGE SCALE GENOMIC DNA]</scope>
</reference>
<proteinExistence type="predicted"/>
<protein>
    <submittedName>
        <fullName evidence="11">Clathrin assembly protein At4g40080</fullName>
    </submittedName>
</protein>
<dbReference type="CDD" id="cd16987">
    <property type="entry name" value="ANTH_N_AP180_plant"/>
    <property type="match status" value="1"/>
</dbReference>
<dbReference type="SUPFAM" id="SSF48464">
    <property type="entry name" value="ENTH/VHS domain"/>
    <property type="match status" value="1"/>
</dbReference>
<dbReference type="RefSeq" id="XP_008235333.1">
    <property type="nucleotide sequence ID" value="XM_008237111.1"/>
</dbReference>
<keyword evidence="7" id="KW-0168">Coated pit</keyword>
<evidence type="ECO:0000313" key="11">
    <source>
        <dbReference type="RefSeq" id="XP_008235333.1"/>
    </source>
</evidence>
<evidence type="ECO:0000256" key="4">
    <source>
        <dbReference type="ARBA" id="ARBA00022583"/>
    </source>
</evidence>
<gene>
    <name evidence="11" type="primary">LOC103334169</name>
</gene>
<feature type="domain" description="ENTH" evidence="9">
    <location>
        <begin position="39"/>
        <end position="177"/>
    </location>
</feature>
<dbReference type="PANTHER" id="PTHR22951:SF76">
    <property type="entry name" value="OS09G0468150 PROTEIN"/>
    <property type="match status" value="1"/>
</dbReference>
<dbReference type="InterPro" id="IPR048050">
    <property type="entry name" value="ANTH_N_plant"/>
</dbReference>
<evidence type="ECO:0000256" key="2">
    <source>
        <dbReference type="ARBA" id="ARBA00004555"/>
    </source>
</evidence>
<accession>A0ABM0P776</accession>
<dbReference type="PANTHER" id="PTHR22951">
    <property type="entry name" value="CLATHRIN ASSEMBLY PROTEIN"/>
    <property type="match status" value="1"/>
</dbReference>
<evidence type="ECO:0000313" key="10">
    <source>
        <dbReference type="Proteomes" id="UP000694861"/>
    </source>
</evidence>
<dbReference type="SMART" id="SM00273">
    <property type="entry name" value="ENTH"/>
    <property type="match status" value="1"/>
</dbReference>
<name>A0ABM0P776_PRUMU</name>
<evidence type="ECO:0000256" key="1">
    <source>
        <dbReference type="ARBA" id="ARBA00004132"/>
    </source>
</evidence>
<dbReference type="InterPro" id="IPR045192">
    <property type="entry name" value="AP180-like"/>
</dbReference>
<dbReference type="GeneID" id="103334169"/>
<keyword evidence="10" id="KW-1185">Reference proteome</keyword>
<keyword evidence="8" id="KW-0968">Cytoplasmic vesicle</keyword>
<dbReference type="InterPro" id="IPR011417">
    <property type="entry name" value="ANTH_dom"/>
</dbReference>
<reference evidence="11" key="2">
    <citation type="submission" date="2025-08" db="UniProtKB">
        <authorList>
            <consortium name="RefSeq"/>
        </authorList>
    </citation>
    <scope>IDENTIFICATION</scope>
</reference>